<dbReference type="Proteomes" id="UP001595685">
    <property type="component" value="Unassembled WGS sequence"/>
</dbReference>
<comment type="caution">
    <text evidence="1">The sequence shown here is derived from an EMBL/GenBank/DDBJ whole genome shotgun (WGS) entry which is preliminary data.</text>
</comment>
<dbReference type="EMBL" id="JBHRWW010000009">
    <property type="protein sequence ID" value="MFC3689398.1"/>
    <property type="molecule type" value="Genomic_DNA"/>
</dbReference>
<protein>
    <submittedName>
        <fullName evidence="1">Peptidase</fullName>
    </submittedName>
</protein>
<reference evidence="2" key="1">
    <citation type="journal article" date="2019" name="Int. J. Syst. Evol. Microbiol.">
        <title>The Global Catalogue of Microorganisms (GCM) 10K type strain sequencing project: providing services to taxonomists for standard genome sequencing and annotation.</title>
        <authorList>
            <consortium name="The Broad Institute Genomics Platform"/>
            <consortium name="The Broad Institute Genome Sequencing Center for Infectious Disease"/>
            <person name="Wu L."/>
            <person name="Ma J."/>
        </authorList>
    </citation>
    <scope>NUCLEOTIDE SEQUENCE [LARGE SCALE GENOMIC DNA]</scope>
    <source>
        <strain evidence="2">NCAIM B.02333</strain>
    </source>
</reference>
<keyword evidence="2" id="KW-1185">Reference proteome</keyword>
<sequence length="185" mass="19002">MEPRQDGPAEPGGPLTVGVAPLHRAGDGLAGFLVSGRWPDSTREWVHLLTLAVRVATTPGLLPATSLFSASEDRPDGGAVPDAVGLVRLVGRALDPGTTARRPQEPPVALLLLHPPGESPSSTPEVDGVASGCVLLPGAPHLGLDHRAAWVEAEPDGTVTRLVSRRGVDPSDDVDTAVLALLLAA</sequence>
<dbReference type="RefSeq" id="WP_340295370.1">
    <property type="nucleotide sequence ID" value="NZ_JBBEOI010000234.1"/>
</dbReference>
<proteinExistence type="predicted"/>
<gene>
    <name evidence="1" type="ORF">ACFOLH_13695</name>
</gene>
<name>A0ABV7WLE4_9MICO</name>
<evidence type="ECO:0000313" key="2">
    <source>
        <dbReference type="Proteomes" id="UP001595685"/>
    </source>
</evidence>
<organism evidence="1 2">
    <name type="scientific">Aquipuribacter hungaricus</name>
    <dbReference type="NCBI Taxonomy" id="545624"/>
    <lineage>
        <taxon>Bacteria</taxon>
        <taxon>Bacillati</taxon>
        <taxon>Actinomycetota</taxon>
        <taxon>Actinomycetes</taxon>
        <taxon>Micrococcales</taxon>
        <taxon>Intrasporangiaceae</taxon>
        <taxon>Aquipuribacter</taxon>
    </lineage>
</organism>
<evidence type="ECO:0000313" key="1">
    <source>
        <dbReference type="EMBL" id="MFC3689398.1"/>
    </source>
</evidence>
<accession>A0ABV7WLE4</accession>